<dbReference type="Gene3D" id="4.10.1000.10">
    <property type="entry name" value="Zinc finger, CCCH-type"/>
    <property type="match status" value="5"/>
</dbReference>
<feature type="transmembrane region" description="Helical" evidence="11">
    <location>
        <begin position="932"/>
        <end position="954"/>
    </location>
</feature>
<dbReference type="Pfam" id="PF00270">
    <property type="entry name" value="DEAD"/>
    <property type="match status" value="1"/>
</dbReference>
<keyword evidence="5" id="KW-0378">Hydrolase</keyword>
<dbReference type="AlphaFoldDB" id="A0A812Q909"/>
<evidence type="ECO:0000256" key="11">
    <source>
        <dbReference type="SAM" id="Phobius"/>
    </source>
</evidence>
<dbReference type="PROSITE" id="PS50103">
    <property type="entry name" value="ZF_C3H1"/>
    <property type="match status" value="5"/>
</dbReference>
<evidence type="ECO:0000313" key="14">
    <source>
        <dbReference type="EMBL" id="CAE7381353.1"/>
    </source>
</evidence>
<feature type="region of interest" description="Disordered" evidence="10">
    <location>
        <begin position="293"/>
        <end position="331"/>
    </location>
</feature>
<feature type="transmembrane region" description="Helical" evidence="11">
    <location>
        <begin position="1162"/>
        <end position="1182"/>
    </location>
</feature>
<accession>A0A812Q909</accession>
<evidence type="ECO:0000256" key="4">
    <source>
        <dbReference type="ARBA" id="ARBA00022771"/>
    </source>
</evidence>
<feature type="transmembrane region" description="Helical" evidence="11">
    <location>
        <begin position="862"/>
        <end position="884"/>
    </location>
</feature>
<keyword evidence="6" id="KW-0347">Helicase</keyword>
<dbReference type="InterPro" id="IPR002464">
    <property type="entry name" value="DNA/RNA_helicase_DEAH_CS"/>
</dbReference>
<reference evidence="14" key="1">
    <citation type="submission" date="2021-02" db="EMBL/GenBank/DDBJ databases">
        <authorList>
            <person name="Dougan E. K."/>
            <person name="Rhodes N."/>
            <person name="Thang M."/>
            <person name="Chan C."/>
        </authorList>
    </citation>
    <scope>NUCLEOTIDE SEQUENCE</scope>
</reference>
<evidence type="ECO:0000256" key="1">
    <source>
        <dbReference type="ARBA" id="ARBA00008792"/>
    </source>
</evidence>
<dbReference type="SMART" id="SM00356">
    <property type="entry name" value="ZnF_C3H1"/>
    <property type="match status" value="6"/>
</dbReference>
<feature type="zinc finger region" description="C3H1-type" evidence="9">
    <location>
        <begin position="67"/>
        <end position="94"/>
    </location>
</feature>
<proteinExistence type="inferred from homology"/>
<feature type="transmembrane region" description="Helical" evidence="11">
    <location>
        <begin position="960"/>
        <end position="981"/>
    </location>
</feature>
<comment type="caution">
    <text evidence="14">The sequence shown here is derived from an EMBL/GenBank/DDBJ whole genome shotgun (WGS) entry which is preliminary data.</text>
</comment>
<sequence length="1280" mass="138408">MSSQAGGQRKPGKTQMCSFFLKGHCQNGENCRFAHGQRELDASNGSRSVAPSAARAPSQTRPTSAAQHKTQMCSFFLKGHCQNGENCRFAHGQRELDASNGSRSVAPSAARAPSQTRPTSAAQHKTQMCSFFLKGHCQNGENCRFAHGQHELDASNGARTVAPSAARAPSQTRPTSAAQHKTQMCSFFLKGHCHNGENCRFAHGQHELDTSNGVRTVAPSAARAPSHTSNGARTVPPDAAGVTPLIPHQTSGARPKTRMCPFFQMGHCQSGRNCKLAHGVHEMDSYHPDAMAATPRSAAQGASTPNTPSTASAASRHSDNQGGRAEQRLPPVCQHGEDCTRADCWFHHPDGRKIDQDAMDVRVREAMAGLPKAKHTLNRLREARFGHQALEKKAKERVLQLRMESLEALTPQARRDKAAEAEVATAKVDELSAQLACFDETCSQCIHRLLELSRSAESLGDIEEDGSQEARSSTGSQDSDADRLASINLLHQVKREVTRLQAALPALAARSELQQKLQRSRNLVVKGDTGSGKSTQLPQYLAEQANENSPRLVRRILCTQPRKVAAVSLAKRVAEEWAAGNAQFATVGGAVGYHVGGRCQQKRWTRIVYMTEEVLLQQLMRQGEALLQDVHAIILDEAHERTIRLDLLLGWLVHLQQTAPLSFRLVVTSATLDVNLFSRYLQSCPVVEIAGRMFPVQDVFDPAPDSVPVQTYLQQKVLELHKTTSVAEGDILAFLPAQQDVESSKDALEKMVRDTKFANCEDSQEQLFDPGIRGAAPSRTGDGSFATSRVATDPKCPEQDNTSLLQLEPRQASSKQFQIQLNSLAVDAIIPYMPALALALLGASTLFLAFKCVVDAAPVPYTMALAVYMNFQDNFLFTLVLVHSYALADRFHANPWVSGCLVGGHKMGTALGTFVVFLSLKASPEFWRATRAVYSTGVLLQITAAGAFAVRAFFGDTGVAGLVLARPLMGLGGGLQISLAFTQAARLAGKKRALYNLRFYVAGCVGMGAGPLLSSLAATCSPPKPFGQDGFEGMLAFVALAPWMQVSLLLRPIPSLDHVAECKAPQEASRAQVLIVCLCLAMLVLRNLCLSSLEVGVAQLAQTHYRFDHLAAGLLCAGVVFVTLPIQLLYETSERFRLSLGTMLWMGLAGGCLLLCENFAVLYSAALVFFPMMVLSSGLVMATMQEHAMPDGSLLDRNTLTLLGLVMADFLGRGFGPISARLAISLGGQHVFALTQITFVSLSLLLHLASGCASRWVNVRECLMESTKSDCPANADSDAE</sequence>
<dbReference type="EMBL" id="CAJNDS010002224">
    <property type="protein sequence ID" value="CAE7381353.1"/>
    <property type="molecule type" value="Genomic_DNA"/>
</dbReference>
<feature type="domain" description="C3H1-type" evidence="12">
    <location>
        <begin position="11"/>
        <end position="38"/>
    </location>
</feature>
<dbReference type="CDD" id="cd06174">
    <property type="entry name" value="MFS"/>
    <property type="match status" value="1"/>
</dbReference>
<dbReference type="Gene3D" id="3.40.50.300">
    <property type="entry name" value="P-loop containing nucleotide triphosphate hydrolases"/>
    <property type="match status" value="1"/>
</dbReference>
<feature type="region of interest" description="Disordered" evidence="10">
    <location>
        <begin position="42"/>
        <end position="66"/>
    </location>
</feature>
<feature type="zinc finger region" description="C3H1-type" evidence="9">
    <location>
        <begin position="123"/>
        <end position="150"/>
    </location>
</feature>
<dbReference type="InterPro" id="IPR014001">
    <property type="entry name" value="Helicase_ATP-bd"/>
</dbReference>
<feature type="transmembrane region" description="Helical" evidence="11">
    <location>
        <begin position="1231"/>
        <end position="1250"/>
    </location>
</feature>
<keyword evidence="15" id="KW-1185">Reference proteome</keyword>
<keyword evidence="7 9" id="KW-0862">Zinc</keyword>
<dbReference type="GO" id="GO:0003723">
    <property type="term" value="F:RNA binding"/>
    <property type="evidence" value="ECO:0007669"/>
    <property type="project" value="TreeGrafter"/>
</dbReference>
<dbReference type="GO" id="GO:0016787">
    <property type="term" value="F:hydrolase activity"/>
    <property type="evidence" value="ECO:0007669"/>
    <property type="project" value="UniProtKB-KW"/>
</dbReference>
<feature type="domain" description="C3H1-type" evidence="12">
    <location>
        <begin position="67"/>
        <end position="94"/>
    </location>
</feature>
<feature type="transmembrane region" description="Helical" evidence="11">
    <location>
        <begin position="1033"/>
        <end position="1050"/>
    </location>
</feature>
<dbReference type="Proteomes" id="UP000604046">
    <property type="component" value="Unassembled WGS sequence"/>
</dbReference>
<feature type="transmembrane region" description="Helical" evidence="11">
    <location>
        <begin position="993"/>
        <end position="1013"/>
    </location>
</feature>
<feature type="compositionally biased region" description="Low complexity" evidence="10">
    <location>
        <begin position="46"/>
        <end position="58"/>
    </location>
</feature>
<keyword evidence="8" id="KW-0067">ATP-binding</keyword>
<dbReference type="GO" id="GO:0005524">
    <property type="term" value="F:ATP binding"/>
    <property type="evidence" value="ECO:0007669"/>
    <property type="project" value="UniProtKB-KW"/>
</dbReference>
<keyword evidence="2 9" id="KW-0479">Metal-binding</keyword>
<evidence type="ECO:0000256" key="5">
    <source>
        <dbReference type="ARBA" id="ARBA00022801"/>
    </source>
</evidence>
<dbReference type="PANTHER" id="PTHR18934">
    <property type="entry name" value="ATP-DEPENDENT RNA HELICASE"/>
    <property type="match status" value="1"/>
</dbReference>
<dbReference type="GO" id="GO:0004386">
    <property type="term" value="F:helicase activity"/>
    <property type="evidence" value="ECO:0007669"/>
    <property type="project" value="UniProtKB-KW"/>
</dbReference>
<keyword evidence="11" id="KW-0472">Membrane</keyword>
<feature type="transmembrane region" description="Helical" evidence="11">
    <location>
        <begin position="1110"/>
        <end position="1130"/>
    </location>
</feature>
<feature type="region of interest" description="Disordered" evidence="10">
    <location>
        <begin position="221"/>
        <end position="254"/>
    </location>
</feature>
<feature type="zinc finger region" description="C3H1-type" evidence="9">
    <location>
        <begin position="179"/>
        <end position="206"/>
    </location>
</feature>
<feature type="region of interest" description="Disordered" evidence="10">
    <location>
        <begin position="460"/>
        <end position="480"/>
    </location>
</feature>
<dbReference type="Pfam" id="PF00642">
    <property type="entry name" value="zf-CCCH"/>
    <property type="match status" value="4"/>
</dbReference>
<feature type="domain" description="C3H1-type" evidence="12">
    <location>
        <begin position="123"/>
        <end position="150"/>
    </location>
</feature>
<gene>
    <name evidence="14" type="primary">prp22</name>
    <name evidence="14" type="ORF">SNAT2548_LOCUS20818</name>
</gene>
<dbReference type="PANTHER" id="PTHR18934:SF99">
    <property type="entry name" value="ATP-DEPENDENT RNA HELICASE DHX37-RELATED"/>
    <property type="match status" value="1"/>
</dbReference>
<feature type="domain" description="Helicase ATP-binding" evidence="13">
    <location>
        <begin position="514"/>
        <end position="690"/>
    </location>
</feature>
<evidence type="ECO:0000256" key="9">
    <source>
        <dbReference type="PROSITE-ProRule" id="PRU00723"/>
    </source>
</evidence>
<feature type="zinc finger region" description="C3H1-type" evidence="9">
    <location>
        <begin position="254"/>
        <end position="281"/>
    </location>
</feature>
<evidence type="ECO:0000259" key="13">
    <source>
        <dbReference type="PROSITE" id="PS51192"/>
    </source>
</evidence>
<keyword evidence="3" id="KW-0547">Nucleotide-binding</keyword>
<dbReference type="SUPFAM" id="SSF90229">
    <property type="entry name" value="CCCH zinc finger"/>
    <property type="match status" value="5"/>
</dbReference>
<feature type="transmembrane region" description="Helical" evidence="11">
    <location>
        <begin position="1137"/>
        <end position="1156"/>
    </location>
</feature>
<feature type="region of interest" description="Disordered" evidence="10">
    <location>
        <begin position="158"/>
        <end position="178"/>
    </location>
</feature>
<dbReference type="InterPro" id="IPR011545">
    <property type="entry name" value="DEAD/DEAH_box_helicase_dom"/>
</dbReference>
<dbReference type="InterPro" id="IPR036259">
    <property type="entry name" value="MFS_trans_sf"/>
</dbReference>
<evidence type="ECO:0000313" key="15">
    <source>
        <dbReference type="Proteomes" id="UP000604046"/>
    </source>
</evidence>
<dbReference type="InterPro" id="IPR036855">
    <property type="entry name" value="Znf_CCCH_sf"/>
</dbReference>
<dbReference type="SUPFAM" id="SSF103473">
    <property type="entry name" value="MFS general substrate transporter"/>
    <property type="match status" value="1"/>
</dbReference>
<feature type="compositionally biased region" description="Polar residues" evidence="10">
    <location>
        <begin position="169"/>
        <end position="178"/>
    </location>
</feature>
<feature type="region of interest" description="Disordered" evidence="10">
    <location>
        <begin position="779"/>
        <end position="800"/>
    </location>
</feature>
<feature type="transmembrane region" description="Helical" evidence="11">
    <location>
        <begin position="829"/>
        <end position="850"/>
    </location>
</feature>
<feature type="domain" description="C3H1-type" evidence="12">
    <location>
        <begin position="254"/>
        <end position="281"/>
    </location>
</feature>
<feature type="transmembrane region" description="Helical" evidence="11">
    <location>
        <begin position="1071"/>
        <end position="1090"/>
    </location>
</feature>
<evidence type="ECO:0000256" key="8">
    <source>
        <dbReference type="ARBA" id="ARBA00022840"/>
    </source>
</evidence>
<evidence type="ECO:0000256" key="6">
    <source>
        <dbReference type="ARBA" id="ARBA00022806"/>
    </source>
</evidence>
<dbReference type="PROSITE" id="PS51192">
    <property type="entry name" value="HELICASE_ATP_BIND_1"/>
    <property type="match status" value="1"/>
</dbReference>
<feature type="transmembrane region" description="Helical" evidence="11">
    <location>
        <begin position="896"/>
        <end position="920"/>
    </location>
</feature>
<dbReference type="GO" id="GO:0008270">
    <property type="term" value="F:zinc ion binding"/>
    <property type="evidence" value="ECO:0007669"/>
    <property type="project" value="UniProtKB-KW"/>
</dbReference>
<organism evidence="14 15">
    <name type="scientific">Symbiodinium natans</name>
    <dbReference type="NCBI Taxonomy" id="878477"/>
    <lineage>
        <taxon>Eukaryota</taxon>
        <taxon>Sar</taxon>
        <taxon>Alveolata</taxon>
        <taxon>Dinophyceae</taxon>
        <taxon>Suessiales</taxon>
        <taxon>Symbiodiniaceae</taxon>
        <taxon>Symbiodinium</taxon>
    </lineage>
</organism>
<evidence type="ECO:0000256" key="10">
    <source>
        <dbReference type="SAM" id="MobiDB-lite"/>
    </source>
</evidence>
<feature type="compositionally biased region" description="Polar residues" evidence="10">
    <location>
        <begin position="300"/>
        <end position="315"/>
    </location>
</feature>
<feature type="compositionally biased region" description="Polar residues" evidence="10">
    <location>
        <begin position="469"/>
        <end position="478"/>
    </location>
</feature>
<dbReference type="InterPro" id="IPR027417">
    <property type="entry name" value="P-loop_NTPase"/>
</dbReference>
<keyword evidence="11" id="KW-0812">Transmembrane</keyword>
<evidence type="ECO:0000259" key="12">
    <source>
        <dbReference type="PROSITE" id="PS50103"/>
    </source>
</evidence>
<feature type="zinc finger region" description="C3H1-type" evidence="9">
    <location>
        <begin position="11"/>
        <end position="38"/>
    </location>
</feature>
<dbReference type="SMART" id="SM00487">
    <property type="entry name" value="DEXDc"/>
    <property type="match status" value="1"/>
</dbReference>
<keyword evidence="4 9" id="KW-0863">Zinc-finger</keyword>
<evidence type="ECO:0000256" key="7">
    <source>
        <dbReference type="ARBA" id="ARBA00022833"/>
    </source>
</evidence>
<protein>
    <submittedName>
        <fullName evidence="14">Prp22 protein</fullName>
    </submittedName>
</protein>
<evidence type="ECO:0000256" key="3">
    <source>
        <dbReference type="ARBA" id="ARBA00022741"/>
    </source>
</evidence>
<dbReference type="CDD" id="cd17917">
    <property type="entry name" value="DEXHc_RHA-like"/>
    <property type="match status" value="1"/>
</dbReference>
<evidence type="ECO:0000256" key="2">
    <source>
        <dbReference type="ARBA" id="ARBA00022723"/>
    </source>
</evidence>
<feature type="region of interest" description="Disordered" evidence="10">
    <location>
        <begin position="98"/>
        <end position="122"/>
    </location>
</feature>
<feature type="compositionally biased region" description="Low complexity" evidence="10">
    <location>
        <begin position="102"/>
        <end position="114"/>
    </location>
</feature>
<dbReference type="SUPFAM" id="SSF52540">
    <property type="entry name" value="P-loop containing nucleoside triphosphate hydrolases"/>
    <property type="match status" value="1"/>
</dbReference>
<dbReference type="PROSITE" id="PS00690">
    <property type="entry name" value="DEAH_ATP_HELICASE"/>
    <property type="match status" value="1"/>
</dbReference>
<name>A0A812Q909_9DINO</name>
<dbReference type="InterPro" id="IPR000571">
    <property type="entry name" value="Znf_CCCH"/>
</dbReference>
<feature type="domain" description="C3H1-type" evidence="12">
    <location>
        <begin position="179"/>
        <end position="206"/>
    </location>
</feature>
<keyword evidence="11" id="KW-1133">Transmembrane helix</keyword>
<comment type="similarity">
    <text evidence="1">Belongs to the DEAD box helicase family. DEAH subfamily.</text>
</comment>